<feature type="transmembrane region" description="Helical" evidence="2">
    <location>
        <begin position="35"/>
        <end position="59"/>
    </location>
</feature>
<dbReference type="InterPro" id="IPR026037">
    <property type="entry name" value="PgpA"/>
</dbReference>
<dbReference type="InterPro" id="IPR007686">
    <property type="entry name" value="YutG/PgpA"/>
</dbReference>
<comment type="pathway">
    <text evidence="1">Phospholipid metabolism; phosphatidylglycerol biosynthesis; phosphatidylglycerol from CDP-diacylglycerol: step 2/2.</text>
</comment>
<keyword evidence="1" id="KW-1003">Cell membrane</keyword>
<dbReference type="InterPro" id="IPR036681">
    <property type="entry name" value="PgpA-like_sf"/>
</dbReference>
<sequence length="152" mass="16680">MKRLAFLLATWFGSGRLPGPSGTWGSLAALPPAAALVWLGGPWLLALATLAIVAAGWWSSEVYTHSTQREDPSEVVIDEVAGQWMPLVVLPFHPWAWLAAFIAFRLFDILKPWPVSWADRRLPGGLGIMADDLLAGLYAALLLGFLWPYLEI</sequence>
<dbReference type="SUPFAM" id="SSF101307">
    <property type="entry name" value="YutG-like"/>
    <property type="match status" value="1"/>
</dbReference>
<name>A0ABT5YMN9_9PROT</name>
<keyword evidence="1" id="KW-0595">Phospholipid degradation</keyword>
<dbReference type="PANTHER" id="PTHR36305">
    <property type="entry name" value="PHOSPHATIDYLGLYCEROPHOSPHATASE A"/>
    <property type="match status" value="1"/>
</dbReference>
<keyword evidence="1" id="KW-0997">Cell inner membrane</keyword>
<keyword evidence="1" id="KW-1208">Phospholipid metabolism</keyword>
<dbReference type="Proteomes" id="UP001215503">
    <property type="component" value="Unassembled WGS sequence"/>
</dbReference>
<dbReference type="Pfam" id="PF04608">
    <property type="entry name" value="PgpA"/>
    <property type="match status" value="1"/>
</dbReference>
<accession>A0ABT5YMN9</accession>
<gene>
    <name evidence="4" type="ORF">P2G67_09320</name>
</gene>
<comment type="cofactor">
    <cofactor evidence="1">
        <name>Mg(2+)</name>
        <dbReference type="ChEBI" id="CHEBI:18420"/>
    </cofactor>
</comment>
<evidence type="ECO:0000313" key="4">
    <source>
        <dbReference type="EMBL" id="MDF2096173.1"/>
    </source>
</evidence>
<organism evidence="4 5">
    <name type="scientific">Aquibaculum arenosum</name>
    <dbReference type="NCBI Taxonomy" id="3032591"/>
    <lineage>
        <taxon>Bacteria</taxon>
        <taxon>Pseudomonadati</taxon>
        <taxon>Pseudomonadota</taxon>
        <taxon>Alphaproteobacteria</taxon>
        <taxon>Rhodospirillales</taxon>
        <taxon>Rhodovibrionaceae</taxon>
        <taxon>Aquibaculum</taxon>
    </lineage>
</organism>
<comment type="function">
    <text evidence="1">Lipid phosphatase which dephosphorylates phosphatidylglycerophosphate (PGP) to phosphatidylglycerol (PG).</text>
</comment>
<dbReference type="EC" id="3.1.3.27" evidence="1"/>
<reference evidence="4 5" key="1">
    <citation type="submission" date="2023-03" db="EMBL/GenBank/DDBJ databases">
        <title>Fodinicurvata sp. CAU 1616 isolated from sea sendiment.</title>
        <authorList>
            <person name="Kim W."/>
        </authorList>
    </citation>
    <scope>NUCLEOTIDE SEQUENCE [LARGE SCALE GENOMIC DNA]</scope>
    <source>
        <strain evidence="4 5">CAU 1616</strain>
    </source>
</reference>
<comment type="catalytic activity">
    <reaction evidence="1">
        <text>a 1,2-diacyl-sn-glycero-3-phospho-(1'-sn-glycero-3'-phosphate) + H2O = a 1,2-diacyl-sn-glycero-3-phospho-(1'-sn-glycerol) + phosphate</text>
        <dbReference type="Rhea" id="RHEA:33751"/>
        <dbReference type="ChEBI" id="CHEBI:15377"/>
        <dbReference type="ChEBI" id="CHEBI:43474"/>
        <dbReference type="ChEBI" id="CHEBI:60110"/>
        <dbReference type="ChEBI" id="CHEBI:64716"/>
        <dbReference type="EC" id="3.1.3.27"/>
    </reaction>
</comment>
<keyword evidence="2" id="KW-1133">Transmembrane helix</keyword>
<dbReference type="EMBL" id="JARHUD010000005">
    <property type="protein sequence ID" value="MDF2096173.1"/>
    <property type="molecule type" value="Genomic_DNA"/>
</dbReference>
<keyword evidence="1" id="KW-0479">Metal-binding</keyword>
<feature type="domain" description="YutG/PgpA" evidence="3">
    <location>
        <begin position="8"/>
        <end position="145"/>
    </location>
</feature>
<dbReference type="PANTHER" id="PTHR36305:SF1">
    <property type="entry name" value="PHOSPHATIDYLGLYCEROPHOSPHATASE A"/>
    <property type="match status" value="1"/>
</dbReference>
<dbReference type="PIRSF" id="PIRSF006162">
    <property type="entry name" value="PgpA"/>
    <property type="match status" value="1"/>
</dbReference>
<keyword evidence="1 2" id="KW-0472">Membrane</keyword>
<dbReference type="CDD" id="cd06971">
    <property type="entry name" value="PgpA"/>
    <property type="match status" value="1"/>
</dbReference>
<evidence type="ECO:0000256" key="1">
    <source>
        <dbReference type="PIRNR" id="PIRNR006162"/>
    </source>
</evidence>
<evidence type="ECO:0000256" key="2">
    <source>
        <dbReference type="SAM" id="Phobius"/>
    </source>
</evidence>
<comment type="caution">
    <text evidence="4">The sequence shown here is derived from an EMBL/GenBank/DDBJ whole genome shotgun (WGS) entry which is preliminary data.</text>
</comment>
<keyword evidence="1" id="KW-0442">Lipid degradation</keyword>
<keyword evidence="1" id="KW-0460">Magnesium</keyword>
<comment type="subcellular location">
    <subcellularLocation>
        <location evidence="1">Cell inner membrane</location>
        <topology evidence="1">Multi-pass membrane protein</topology>
    </subcellularLocation>
</comment>
<dbReference type="RefSeq" id="WP_275822336.1">
    <property type="nucleotide sequence ID" value="NZ_JARHUD010000005.1"/>
</dbReference>
<keyword evidence="1" id="KW-0378">Hydrolase</keyword>
<keyword evidence="1 2" id="KW-0812">Transmembrane</keyword>
<protein>
    <recommendedName>
        <fullName evidence="1">Phosphatidylglycerophosphatase A</fullName>
        <ecNumber evidence="1">3.1.3.27</ecNumber>
    </recommendedName>
    <alternativeName>
        <fullName evidence="1">Phosphatidylglycerolphosphate phosphatase A</fullName>
    </alternativeName>
</protein>
<evidence type="ECO:0000313" key="5">
    <source>
        <dbReference type="Proteomes" id="UP001215503"/>
    </source>
</evidence>
<keyword evidence="5" id="KW-1185">Reference proteome</keyword>
<keyword evidence="1" id="KW-0443">Lipid metabolism</keyword>
<feature type="transmembrane region" description="Helical" evidence="2">
    <location>
        <begin position="133"/>
        <end position="150"/>
    </location>
</feature>
<proteinExistence type="predicted"/>
<evidence type="ECO:0000259" key="3">
    <source>
        <dbReference type="Pfam" id="PF04608"/>
    </source>
</evidence>